<dbReference type="EMBL" id="CP157762">
    <property type="protein sequence ID" value="XBP91875.1"/>
    <property type="molecule type" value="Genomic_DNA"/>
</dbReference>
<reference evidence="3" key="2">
    <citation type="submission" date="2024-06" db="EMBL/GenBank/DDBJ databases">
        <title>Micromonospora mangrovi CCTCC AA 2012012 genome sequences.</title>
        <authorList>
            <person name="Gao J."/>
        </authorList>
    </citation>
    <scope>NUCLEOTIDE SEQUENCE</scope>
    <source>
        <strain evidence="3">CCTCC AA 2012012</strain>
    </source>
</reference>
<organism evidence="3">
    <name type="scientific">Micromonospora sp. CCTCC AA 2012012</name>
    <dbReference type="NCBI Taxonomy" id="3111921"/>
    <lineage>
        <taxon>Bacteria</taxon>
        <taxon>Bacillati</taxon>
        <taxon>Actinomycetota</taxon>
        <taxon>Actinomycetes</taxon>
        <taxon>Micromonosporales</taxon>
        <taxon>Micromonosporaceae</taxon>
        <taxon>Micromonospora</taxon>
    </lineage>
</organism>
<dbReference type="EMBL" id="CP159342">
    <property type="protein sequence ID" value="XCH72573.1"/>
    <property type="molecule type" value="Genomic_DNA"/>
</dbReference>
<protein>
    <submittedName>
        <fullName evidence="3">DUF1772 domain-containing protein</fullName>
    </submittedName>
</protein>
<accession>A0AAU8H7W9</accession>
<reference evidence="2" key="1">
    <citation type="submission" date="2024-01" db="EMBL/GenBank/DDBJ databases">
        <title>The genome sequence of Micromonospora mangrovi CCTCC AA 2012012.</title>
        <authorList>
            <person name="Gao J."/>
        </authorList>
    </citation>
    <scope>NUCLEOTIDE SEQUENCE</scope>
    <source>
        <strain evidence="2">CCTCC AA 2012012</strain>
    </source>
</reference>
<dbReference type="Pfam" id="PF08592">
    <property type="entry name" value="Anthrone_oxy"/>
    <property type="match status" value="1"/>
</dbReference>
<dbReference type="InterPro" id="IPR013901">
    <property type="entry name" value="Anthrone_oxy"/>
</dbReference>
<dbReference type="RefSeq" id="WP_350931430.1">
    <property type="nucleotide sequence ID" value="NZ_CP157762.1"/>
</dbReference>
<keyword evidence="1" id="KW-0812">Transmembrane</keyword>
<feature type="transmembrane region" description="Helical" evidence="1">
    <location>
        <begin position="133"/>
        <end position="152"/>
    </location>
</feature>
<gene>
    <name evidence="3" type="ORF">ABUL08_19895</name>
    <name evidence="2" type="ORF">VK199_19825</name>
</gene>
<feature type="transmembrane region" description="Helical" evidence="1">
    <location>
        <begin position="79"/>
        <end position="101"/>
    </location>
</feature>
<name>A0AAU8H7W9_9ACTN</name>
<keyword evidence="1" id="KW-1133">Transmembrane helix</keyword>
<keyword evidence="1" id="KW-0472">Membrane</keyword>
<proteinExistence type="predicted"/>
<evidence type="ECO:0000256" key="1">
    <source>
        <dbReference type="SAM" id="Phobius"/>
    </source>
</evidence>
<evidence type="ECO:0000313" key="2">
    <source>
        <dbReference type="EMBL" id="XBP91875.1"/>
    </source>
</evidence>
<evidence type="ECO:0000313" key="3">
    <source>
        <dbReference type="EMBL" id="XCH72573.1"/>
    </source>
</evidence>
<dbReference type="AlphaFoldDB" id="A0AAU8H7W9"/>
<feature type="transmembrane region" description="Helical" evidence="1">
    <location>
        <begin position="12"/>
        <end position="34"/>
    </location>
</feature>
<sequence>MSLVDRTLTMIVLTGSGLLAGVLFAVALSVVPALEAMTPDRYVATHQLLGRRYDRVMPLINLASFGSAVSLAVRSPHGARTALLTGVAIALVGVALVSQLGNVPINSRVKRTDPAEVDESWPDPRRRWRGWNLLRTGFAVTACLLAAAAVVVQA</sequence>